<proteinExistence type="predicted"/>
<evidence type="ECO:0000313" key="2">
    <source>
        <dbReference type="Proteomes" id="UP000216802"/>
    </source>
</evidence>
<accession>A0A269Y778</accession>
<reference evidence="1 2" key="1">
    <citation type="submission" date="2017-04" db="EMBL/GenBank/DDBJ databases">
        <title>Kefir bacterial isolates.</title>
        <authorList>
            <person name="Kim Y."/>
            <person name="Blasche S."/>
            <person name="Patil K.R."/>
        </authorList>
    </citation>
    <scope>NUCLEOTIDE SEQUENCE [LARGE SCALE GENOMIC DNA]</scope>
    <source>
        <strain evidence="1 2">OG2</strain>
    </source>
</reference>
<gene>
    <name evidence="1" type="ORF">B8W98_07925</name>
</gene>
<organism evidence="1 2">
    <name type="scientific">Lentilactobacillus parakefiri</name>
    <dbReference type="NCBI Taxonomy" id="152332"/>
    <lineage>
        <taxon>Bacteria</taxon>
        <taxon>Bacillati</taxon>
        <taxon>Bacillota</taxon>
        <taxon>Bacilli</taxon>
        <taxon>Lactobacillales</taxon>
        <taxon>Lactobacillaceae</taxon>
        <taxon>Lentilactobacillus</taxon>
    </lineage>
</organism>
<dbReference type="AlphaFoldDB" id="A0A269Y778"/>
<sequence>MKNDCISKWKLFITSYLPLYLWLLLSNINYNKLGVNKYSHFHSVNVYKLIAGLKSIFETDFKRHSEPR</sequence>
<dbReference type="Proteomes" id="UP000216802">
    <property type="component" value="Unassembled WGS sequence"/>
</dbReference>
<name>A0A269Y778_9LACO</name>
<comment type="caution">
    <text evidence="1">The sequence shown here is derived from an EMBL/GenBank/DDBJ whole genome shotgun (WGS) entry which is preliminary data.</text>
</comment>
<protein>
    <submittedName>
        <fullName evidence="1">Uncharacterized protein</fullName>
    </submittedName>
</protein>
<evidence type="ECO:0000313" key="1">
    <source>
        <dbReference type="EMBL" id="PAK80971.1"/>
    </source>
</evidence>
<dbReference type="EMBL" id="NCXI01000056">
    <property type="protein sequence ID" value="PAK80971.1"/>
    <property type="molecule type" value="Genomic_DNA"/>
</dbReference>
<feature type="non-terminal residue" evidence="1">
    <location>
        <position position="68"/>
    </location>
</feature>